<evidence type="ECO:0000313" key="2">
    <source>
        <dbReference type="Proteomes" id="UP000198972"/>
    </source>
</evidence>
<reference evidence="1 2" key="1">
    <citation type="submission" date="2016-10" db="EMBL/GenBank/DDBJ databases">
        <authorList>
            <person name="de Groot N.N."/>
        </authorList>
    </citation>
    <scope>NUCLEOTIDE SEQUENCE [LARGE SCALE GENOMIC DNA]</scope>
    <source>
        <strain evidence="1 2">DSM 28129</strain>
    </source>
</reference>
<dbReference type="AlphaFoldDB" id="A0A1G7HWW5"/>
<dbReference type="Proteomes" id="UP000198972">
    <property type="component" value="Unassembled WGS sequence"/>
</dbReference>
<protein>
    <submittedName>
        <fullName evidence="1">Uncharacterized protein</fullName>
    </submittedName>
</protein>
<name>A0A1G7HWW5_9BACL</name>
<keyword evidence="2" id="KW-1185">Reference proteome</keyword>
<gene>
    <name evidence="1" type="ORF">SAMN04488542_10556</name>
</gene>
<dbReference type="STRING" id="670482.SAMN04488542_10556"/>
<organism evidence="1 2">
    <name type="scientific">Fontibacillus panacisegetis</name>
    <dbReference type="NCBI Taxonomy" id="670482"/>
    <lineage>
        <taxon>Bacteria</taxon>
        <taxon>Bacillati</taxon>
        <taxon>Bacillota</taxon>
        <taxon>Bacilli</taxon>
        <taxon>Bacillales</taxon>
        <taxon>Paenibacillaceae</taxon>
        <taxon>Fontibacillus</taxon>
    </lineage>
</organism>
<sequence length="37" mass="4328">MYTSEERETTAVFDYVSNNLVDLHLRSTAYDKASEDR</sequence>
<proteinExistence type="predicted"/>
<dbReference type="EMBL" id="FNBG01000005">
    <property type="protein sequence ID" value="SDF04589.1"/>
    <property type="molecule type" value="Genomic_DNA"/>
</dbReference>
<accession>A0A1G7HWW5</accession>
<evidence type="ECO:0000313" key="1">
    <source>
        <dbReference type="EMBL" id="SDF04589.1"/>
    </source>
</evidence>